<evidence type="ECO:0000313" key="3">
    <source>
        <dbReference type="WBParaSite" id="BTMF_0001008801-mRNA-1"/>
    </source>
</evidence>
<sequence>MNNEEALLWKMYPPVYFSELVQQMQNVESSWITDLITITRSRLTNNFHFFYKRVTTTNIYSGLKVSECDLQSVVNAKIQIQMNEAIVTATISYTDGMRNQKLGYIKLIDESFCDKIHSYMSKLQNRPYSILSLYTTNRKDGNAITSATVTCRKCSKEVYDVEKILAGGMITVPISVDCRENFVCEVCRKLQEQYAFDVASDIAITKHTIWITGLKPHLVTLFAQ</sequence>
<dbReference type="WBParaSite" id="BTMF_0001008801-mRNA-1">
    <property type="protein sequence ID" value="BTMF_0001008801-mRNA-1"/>
    <property type="gene ID" value="BTMF_0001008801"/>
</dbReference>
<dbReference type="EMBL" id="UZAG01016255">
    <property type="protein sequence ID" value="VDO27063.1"/>
    <property type="molecule type" value="Genomic_DNA"/>
</dbReference>
<protein>
    <submittedName>
        <fullName evidence="3">Mut7-C domain-containing protein</fullName>
    </submittedName>
</protein>
<organism evidence="3">
    <name type="scientific">Brugia timori</name>
    <dbReference type="NCBI Taxonomy" id="42155"/>
    <lineage>
        <taxon>Eukaryota</taxon>
        <taxon>Metazoa</taxon>
        <taxon>Ecdysozoa</taxon>
        <taxon>Nematoda</taxon>
        <taxon>Chromadorea</taxon>
        <taxon>Rhabditida</taxon>
        <taxon>Spirurina</taxon>
        <taxon>Spiruromorpha</taxon>
        <taxon>Filarioidea</taxon>
        <taxon>Onchocercidae</taxon>
        <taxon>Brugia</taxon>
    </lineage>
</organism>
<dbReference type="AlphaFoldDB" id="A0A0R3QQV3"/>
<keyword evidence="2" id="KW-1185">Reference proteome</keyword>
<name>A0A0R3QQV3_9BILA</name>
<accession>A0A0R3QQV3</accession>
<evidence type="ECO:0000313" key="2">
    <source>
        <dbReference type="Proteomes" id="UP000280834"/>
    </source>
</evidence>
<evidence type="ECO:0000313" key="1">
    <source>
        <dbReference type="EMBL" id="VDO27063.1"/>
    </source>
</evidence>
<reference evidence="1 2" key="2">
    <citation type="submission" date="2018-11" db="EMBL/GenBank/DDBJ databases">
        <authorList>
            <consortium name="Pathogen Informatics"/>
        </authorList>
    </citation>
    <scope>NUCLEOTIDE SEQUENCE [LARGE SCALE GENOMIC DNA]</scope>
</reference>
<proteinExistence type="predicted"/>
<gene>
    <name evidence="1" type="ORF">BTMF_LOCUS8139</name>
</gene>
<dbReference type="STRING" id="42155.A0A0R3QQV3"/>
<dbReference type="Proteomes" id="UP000280834">
    <property type="component" value="Unassembled WGS sequence"/>
</dbReference>
<reference evidence="3" key="1">
    <citation type="submission" date="2017-02" db="UniProtKB">
        <authorList>
            <consortium name="WormBaseParasite"/>
        </authorList>
    </citation>
    <scope>IDENTIFICATION</scope>
</reference>